<feature type="region of interest" description="Disordered" evidence="1">
    <location>
        <begin position="90"/>
        <end position="112"/>
    </location>
</feature>
<comment type="caution">
    <text evidence="2">The sequence shown here is derived from an EMBL/GenBank/DDBJ whole genome shotgun (WGS) entry which is preliminary data.</text>
</comment>
<organism evidence="2 3">
    <name type="scientific">Protopolystoma xenopodis</name>
    <dbReference type="NCBI Taxonomy" id="117903"/>
    <lineage>
        <taxon>Eukaryota</taxon>
        <taxon>Metazoa</taxon>
        <taxon>Spiralia</taxon>
        <taxon>Lophotrochozoa</taxon>
        <taxon>Platyhelminthes</taxon>
        <taxon>Monogenea</taxon>
        <taxon>Polyopisthocotylea</taxon>
        <taxon>Polystomatidea</taxon>
        <taxon>Polystomatidae</taxon>
        <taxon>Protopolystoma</taxon>
    </lineage>
</organism>
<gene>
    <name evidence="2" type="ORF">PXEA_LOCUS7408</name>
</gene>
<evidence type="ECO:0000256" key="1">
    <source>
        <dbReference type="SAM" id="MobiDB-lite"/>
    </source>
</evidence>
<sequence>MIKIGRALGRRKIVSRMWRMRQVSVATQLSHPHCMSTKRTQVDNRLCKVSTETETRRVEPMEEERVNECRVGRQLVGSGRYNTEALCSFRSGKGRDARATKPQQPAAELKRT</sequence>
<proteinExistence type="predicted"/>
<keyword evidence="3" id="KW-1185">Reference proteome</keyword>
<dbReference type="Proteomes" id="UP000784294">
    <property type="component" value="Unassembled WGS sequence"/>
</dbReference>
<reference evidence="2" key="1">
    <citation type="submission" date="2018-11" db="EMBL/GenBank/DDBJ databases">
        <authorList>
            <consortium name="Pathogen Informatics"/>
        </authorList>
    </citation>
    <scope>NUCLEOTIDE SEQUENCE</scope>
</reference>
<protein>
    <submittedName>
        <fullName evidence="2">Uncharacterized protein</fullName>
    </submittedName>
</protein>
<dbReference type="EMBL" id="CAAALY010019551">
    <property type="protein sequence ID" value="VEL13968.1"/>
    <property type="molecule type" value="Genomic_DNA"/>
</dbReference>
<evidence type="ECO:0000313" key="2">
    <source>
        <dbReference type="EMBL" id="VEL13968.1"/>
    </source>
</evidence>
<dbReference type="AlphaFoldDB" id="A0A448WKK3"/>
<accession>A0A448WKK3</accession>
<name>A0A448WKK3_9PLAT</name>
<evidence type="ECO:0000313" key="3">
    <source>
        <dbReference type="Proteomes" id="UP000784294"/>
    </source>
</evidence>